<proteinExistence type="inferred from homology"/>
<dbReference type="InterPro" id="IPR029063">
    <property type="entry name" value="SAM-dependent_MTases_sf"/>
</dbReference>
<sequence length="45" mass="5161">MSEKTTQASQLESALWNAADVLRGKMDASEYKNYLLGLIFYRFLS</sequence>
<accession>A0AA41C135</accession>
<reference evidence="4" key="1">
    <citation type="submission" date="2020-11" db="EMBL/GenBank/DDBJ databases">
        <title>Antibiotic susceptibility profiles of Pediococcus pentosaceus from various origins and their implications for the safety assessment of strains with food-technology applications.</title>
        <authorList>
            <person name="Shani N."/>
            <person name="Oberhaensli S."/>
            <person name="Arias E."/>
        </authorList>
    </citation>
    <scope>NUCLEOTIDE SEQUENCE</scope>
    <source>
        <strain evidence="4">FAM 19164</strain>
    </source>
</reference>
<evidence type="ECO:0000256" key="2">
    <source>
        <dbReference type="ARBA" id="ARBA00022747"/>
    </source>
</evidence>
<gene>
    <name evidence="4" type="ORF">ITQ97_10350</name>
</gene>
<name>A0AA41C135_PEDPE</name>
<evidence type="ECO:0000313" key="4">
    <source>
        <dbReference type="EMBL" id="MBF7128168.1"/>
    </source>
</evidence>
<evidence type="ECO:0000313" key="5">
    <source>
        <dbReference type="Proteomes" id="UP000743107"/>
    </source>
</evidence>
<dbReference type="Gene3D" id="1.20.1260.30">
    <property type="match status" value="1"/>
</dbReference>
<dbReference type="InterPro" id="IPR022749">
    <property type="entry name" value="D12N6_MeTrfase_N"/>
</dbReference>
<comment type="similarity">
    <text evidence="1">Belongs to the N(4)/N(6)-methyltransferase family.</text>
</comment>
<protein>
    <submittedName>
        <fullName evidence="4">Type I restriction-modification system subunit M N-terminal domain-containing protein</fullName>
    </submittedName>
</protein>
<evidence type="ECO:0000256" key="1">
    <source>
        <dbReference type="ARBA" id="ARBA00006594"/>
    </source>
</evidence>
<dbReference type="SUPFAM" id="SSF53335">
    <property type="entry name" value="S-adenosyl-L-methionine-dependent methyltransferases"/>
    <property type="match status" value="1"/>
</dbReference>
<dbReference type="InterPro" id="IPR038333">
    <property type="entry name" value="T1MK-like_N_sf"/>
</dbReference>
<dbReference type="Pfam" id="PF12161">
    <property type="entry name" value="HsdM_N"/>
    <property type="match status" value="1"/>
</dbReference>
<feature type="domain" description="N6 adenine-specific DNA methyltransferase N-terminal" evidence="3">
    <location>
        <begin position="11"/>
        <end position="45"/>
    </location>
</feature>
<comment type="caution">
    <text evidence="4">The sequence shown here is derived from an EMBL/GenBank/DDBJ whole genome shotgun (WGS) entry which is preliminary data.</text>
</comment>
<dbReference type="EMBL" id="JADOFV010000018">
    <property type="protein sequence ID" value="MBF7128168.1"/>
    <property type="molecule type" value="Genomic_DNA"/>
</dbReference>
<dbReference type="RefSeq" id="WP_195752113.1">
    <property type="nucleotide sequence ID" value="NZ_JADOFV010000018.1"/>
</dbReference>
<dbReference type="AlphaFoldDB" id="A0AA41C135"/>
<organism evidence="4 5">
    <name type="scientific">Pediococcus pentosaceus</name>
    <dbReference type="NCBI Taxonomy" id="1255"/>
    <lineage>
        <taxon>Bacteria</taxon>
        <taxon>Bacillati</taxon>
        <taxon>Bacillota</taxon>
        <taxon>Bacilli</taxon>
        <taxon>Lactobacillales</taxon>
        <taxon>Lactobacillaceae</taxon>
        <taxon>Pediococcus</taxon>
    </lineage>
</organism>
<dbReference type="Proteomes" id="UP000743107">
    <property type="component" value="Unassembled WGS sequence"/>
</dbReference>
<evidence type="ECO:0000259" key="3">
    <source>
        <dbReference type="Pfam" id="PF12161"/>
    </source>
</evidence>
<keyword evidence="2" id="KW-0680">Restriction system</keyword>
<dbReference type="GO" id="GO:0009307">
    <property type="term" value="P:DNA restriction-modification system"/>
    <property type="evidence" value="ECO:0007669"/>
    <property type="project" value="UniProtKB-KW"/>
</dbReference>
<feature type="non-terminal residue" evidence="4">
    <location>
        <position position="45"/>
    </location>
</feature>